<dbReference type="Pfam" id="PF07651">
    <property type="entry name" value="ANTH"/>
    <property type="match status" value="1"/>
</dbReference>
<evidence type="ECO:0000256" key="3">
    <source>
        <dbReference type="ARBA" id="ARBA00004600"/>
    </source>
</evidence>
<keyword evidence="6" id="KW-0472">Membrane</keyword>
<dbReference type="FunFam" id="1.20.58.150:FF:000005">
    <property type="entry name" value="putative clathrin assembly protein At2g25430"/>
    <property type="match status" value="1"/>
</dbReference>
<dbReference type="SMART" id="SM00273">
    <property type="entry name" value="ENTH"/>
    <property type="match status" value="1"/>
</dbReference>
<dbReference type="Proteomes" id="UP001327560">
    <property type="component" value="Chromosome 7"/>
</dbReference>
<dbReference type="Gene3D" id="1.20.58.150">
    <property type="entry name" value="ANTH domain"/>
    <property type="match status" value="1"/>
</dbReference>
<dbReference type="InterPro" id="IPR013809">
    <property type="entry name" value="ENTH"/>
</dbReference>
<comment type="subcellular location">
    <subcellularLocation>
        <location evidence="1">Cytoplasmic vesicle</location>
        <location evidence="1">Clathrin-coated vesicle</location>
    </subcellularLocation>
    <subcellularLocation>
        <location evidence="2">Golgi apparatus</location>
    </subcellularLocation>
    <subcellularLocation>
        <location evidence="3">Membrane</location>
        <location evidence="3">Clathrin-coated pit</location>
    </subcellularLocation>
</comment>
<dbReference type="InterPro" id="IPR008942">
    <property type="entry name" value="ENTH_VHS"/>
</dbReference>
<dbReference type="CDD" id="cd16987">
    <property type="entry name" value="ANTH_N_AP180_plant"/>
    <property type="match status" value="1"/>
</dbReference>
<dbReference type="InterPro" id="IPR048050">
    <property type="entry name" value="ANTH_N_plant"/>
</dbReference>
<dbReference type="InterPro" id="IPR045192">
    <property type="entry name" value="AP180-like"/>
</dbReference>
<dbReference type="GO" id="GO:0000149">
    <property type="term" value="F:SNARE binding"/>
    <property type="evidence" value="ECO:0007669"/>
    <property type="project" value="TreeGrafter"/>
</dbReference>
<keyword evidence="11" id="KW-1185">Reference proteome</keyword>
<dbReference type="GO" id="GO:0072583">
    <property type="term" value="P:clathrin-dependent endocytosis"/>
    <property type="evidence" value="ECO:0007669"/>
    <property type="project" value="InterPro"/>
</dbReference>
<dbReference type="GO" id="GO:0030136">
    <property type="term" value="C:clathrin-coated vesicle"/>
    <property type="evidence" value="ECO:0007669"/>
    <property type="project" value="UniProtKB-SubCell"/>
</dbReference>
<dbReference type="GO" id="GO:0048268">
    <property type="term" value="P:clathrin coat assembly"/>
    <property type="evidence" value="ECO:0007669"/>
    <property type="project" value="InterPro"/>
</dbReference>
<sequence>MPSILRQAIGAIKDQTSISLAKISKHSSSLEVAVLKATSHDVAPTEDGHLAEVLLLSSTSPAAAVACAHALSRRIARTSNWVVALKSLLVVFHLVRQGSTRFIHEALIGPPGSRRLLDLSGFRDHSAAANSWDYTSYVRTFAIYVDARLESSVGGKLRNLGWRPVTASTIFANMKTQLILDHIEQWQWLLDRAIGTRPTGPAKFDRIVQFSLYFVVSETFILYRDISHGLSLLLCNFFHLQHESWLKTLDICMKARKQFEELESFYDLCKKIGIARTSEYPCVQRISEPLLKTVEEFFMNRPSSLAASPNALANSPPKLITSSKLQQEFLKAPESKMLRARRRSMGGPTMHDWASVSSSEHKDWQFQVIPSDVDHKCMLKRQKSSSESNLDEWEILLAGSISDMSNEKSYDSAQSRNASPSDAVGLANQHENLQNPFLHINEERSLVLIPPTFSAKKSNIEEVANQVEEDPFAASFQDWTSSAPTQTSDEQQLILYEQHMWMQQQRKIIEKRLTC</sequence>
<dbReference type="InterPro" id="IPR014712">
    <property type="entry name" value="ANTH_dom_sf"/>
</dbReference>
<dbReference type="SUPFAM" id="SSF48464">
    <property type="entry name" value="ENTH/VHS domain"/>
    <property type="match status" value="1"/>
</dbReference>
<feature type="domain" description="ENTH" evidence="9">
    <location>
        <begin position="22"/>
        <end position="159"/>
    </location>
</feature>
<dbReference type="GO" id="GO:0006900">
    <property type="term" value="P:vesicle budding from membrane"/>
    <property type="evidence" value="ECO:0007669"/>
    <property type="project" value="TreeGrafter"/>
</dbReference>
<accession>A0AAQ3QIA4</accession>
<proteinExistence type="predicted"/>
<organism evidence="10 11">
    <name type="scientific">Canna indica</name>
    <name type="common">Indian-shot</name>
    <dbReference type="NCBI Taxonomy" id="4628"/>
    <lineage>
        <taxon>Eukaryota</taxon>
        <taxon>Viridiplantae</taxon>
        <taxon>Streptophyta</taxon>
        <taxon>Embryophyta</taxon>
        <taxon>Tracheophyta</taxon>
        <taxon>Spermatophyta</taxon>
        <taxon>Magnoliopsida</taxon>
        <taxon>Liliopsida</taxon>
        <taxon>Zingiberales</taxon>
        <taxon>Cannaceae</taxon>
        <taxon>Canna</taxon>
    </lineage>
</organism>
<dbReference type="InterPro" id="IPR011417">
    <property type="entry name" value="ANTH_dom"/>
</dbReference>
<dbReference type="PANTHER" id="PTHR22951">
    <property type="entry name" value="CLATHRIN ASSEMBLY PROTEIN"/>
    <property type="match status" value="1"/>
</dbReference>
<name>A0AAQ3QIA4_9LILI</name>
<keyword evidence="8" id="KW-0968">Cytoplasmic vesicle</keyword>
<evidence type="ECO:0000259" key="9">
    <source>
        <dbReference type="PROSITE" id="PS50942"/>
    </source>
</evidence>
<dbReference type="EMBL" id="CP136896">
    <property type="protein sequence ID" value="WOL13701.1"/>
    <property type="molecule type" value="Genomic_DNA"/>
</dbReference>
<reference evidence="10 11" key="1">
    <citation type="submission" date="2023-10" db="EMBL/GenBank/DDBJ databases">
        <title>Chromosome-scale genome assembly provides insights into flower coloration mechanisms of Canna indica.</title>
        <authorList>
            <person name="Li C."/>
        </authorList>
    </citation>
    <scope>NUCLEOTIDE SEQUENCE [LARGE SCALE GENOMIC DNA]</scope>
    <source>
        <tissue evidence="10">Flower</tissue>
    </source>
</reference>
<evidence type="ECO:0000313" key="11">
    <source>
        <dbReference type="Proteomes" id="UP001327560"/>
    </source>
</evidence>
<keyword evidence="4" id="KW-0254">Endocytosis</keyword>
<evidence type="ECO:0000256" key="5">
    <source>
        <dbReference type="ARBA" id="ARBA00023034"/>
    </source>
</evidence>
<dbReference type="GO" id="GO:0005794">
    <property type="term" value="C:Golgi apparatus"/>
    <property type="evidence" value="ECO:0007669"/>
    <property type="project" value="UniProtKB-SubCell"/>
</dbReference>
<dbReference type="GO" id="GO:0005905">
    <property type="term" value="C:clathrin-coated pit"/>
    <property type="evidence" value="ECO:0007669"/>
    <property type="project" value="UniProtKB-SubCell"/>
</dbReference>
<gene>
    <name evidence="10" type="ORF">Cni_G22478</name>
</gene>
<evidence type="ECO:0000256" key="6">
    <source>
        <dbReference type="ARBA" id="ARBA00023136"/>
    </source>
</evidence>
<evidence type="ECO:0000256" key="7">
    <source>
        <dbReference type="ARBA" id="ARBA00023176"/>
    </source>
</evidence>
<dbReference type="GO" id="GO:0032050">
    <property type="term" value="F:clathrin heavy chain binding"/>
    <property type="evidence" value="ECO:0007669"/>
    <property type="project" value="TreeGrafter"/>
</dbReference>
<evidence type="ECO:0000256" key="8">
    <source>
        <dbReference type="ARBA" id="ARBA00023329"/>
    </source>
</evidence>
<evidence type="ECO:0000313" key="10">
    <source>
        <dbReference type="EMBL" id="WOL13701.1"/>
    </source>
</evidence>
<keyword evidence="7" id="KW-0168">Coated pit</keyword>
<evidence type="ECO:0000256" key="4">
    <source>
        <dbReference type="ARBA" id="ARBA00022583"/>
    </source>
</evidence>
<dbReference type="GO" id="GO:0005546">
    <property type="term" value="F:phosphatidylinositol-4,5-bisphosphate binding"/>
    <property type="evidence" value="ECO:0007669"/>
    <property type="project" value="TreeGrafter"/>
</dbReference>
<protein>
    <recommendedName>
        <fullName evidence="9">ENTH domain-containing protein</fullName>
    </recommendedName>
</protein>
<dbReference type="Gene3D" id="1.25.40.90">
    <property type="match status" value="1"/>
</dbReference>
<evidence type="ECO:0000256" key="2">
    <source>
        <dbReference type="ARBA" id="ARBA00004555"/>
    </source>
</evidence>
<dbReference type="PANTHER" id="PTHR22951:SF75">
    <property type="entry name" value="CLATHRIN COAT ASSEMBLY PROTEIN AP180"/>
    <property type="match status" value="1"/>
</dbReference>
<dbReference type="GO" id="GO:0005545">
    <property type="term" value="F:1-phosphatidylinositol binding"/>
    <property type="evidence" value="ECO:0007669"/>
    <property type="project" value="InterPro"/>
</dbReference>
<evidence type="ECO:0000256" key="1">
    <source>
        <dbReference type="ARBA" id="ARBA00004132"/>
    </source>
</evidence>
<dbReference type="SUPFAM" id="SSF89009">
    <property type="entry name" value="GAT-like domain"/>
    <property type="match status" value="1"/>
</dbReference>
<dbReference type="AlphaFoldDB" id="A0AAQ3QIA4"/>
<dbReference type="PROSITE" id="PS50942">
    <property type="entry name" value="ENTH"/>
    <property type="match status" value="1"/>
</dbReference>
<keyword evidence="5" id="KW-0333">Golgi apparatus</keyword>